<feature type="transmembrane region" description="Helical" evidence="6">
    <location>
        <begin position="408"/>
        <end position="429"/>
    </location>
</feature>
<evidence type="ECO:0000256" key="6">
    <source>
        <dbReference type="SAM" id="Phobius"/>
    </source>
</evidence>
<dbReference type="InterPro" id="IPR011701">
    <property type="entry name" value="MFS"/>
</dbReference>
<reference evidence="7 8" key="1">
    <citation type="submission" date="2020-07" db="EMBL/GenBank/DDBJ databases">
        <authorList>
            <person name="Xu S."/>
            <person name="Li A."/>
        </authorList>
    </citation>
    <scope>NUCLEOTIDE SEQUENCE [LARGE SCALE GENOMIC DNA]</scope>
    <source>
        <strain evidence="7 8">SG-8</strain>
    </source>
</reference>
<evidence type="ECO:0000256" key="5">
    <source>
        <dbReference type="ARBA" id="ARBA00023136"/>
    </source>
</evidence>
<evidence type="ECO:0000256" key="3">
    <source>
        <dbReference type="ARBA" id="ARBA00022692"/>
    </source>
</evidence>
<feature type="transmembrane region" description="Helical" evidence="6">
    <location>
        <begin position="88"/>
        <end position="104"/>
    </location>
</feature>
<dbReference type="RefSeq" id="WP_182668060.1">
    <property type="nucleotide sequence ID" value="NZ_JACHTE010000001.1"/>
</dbReference>
<dbReference type="Pfam" id="PF07690">
    <property type="entry name" value="MFS_1"/>
    <property type="match status" value="1"/>
</dbReference>
<keyword evidence="8" id="KW-1185">Reference proteome</keyword>
<dbReference type="GO" id="GO:0022857">
    <property type="term" value="F:transmembrane transporter activity"/>
    <property type="evidence" value="ECO:0007669"/>
    <property type="project" value="InterPro"/>
</dbReference>
<evidence type="ECO:0000313" key="7">
    <source>
        <dbReference type="EMBL" id="MBB1087290.1"/>
    </source>
</evidence>
<feature type="transmembrane region" description="Helical" evidence="6">
    <location>
        <begin position="189"/>
        <end position="207"/>
    </location>
</feature>
<dbReference type="Proteomes" id="UP000552587">
    <property type="component" value="Unassembled WGS sequence"/>
</dbReference>
<dbReference type="PANTHER" id="PTHR19432:SF35">
    <property type="entry name" value="SOLUTE CARRIER FAMILY 45 MEMBER 3 ISOFORM X1"/>
    <property type="match status" value="1"/>
</dbReference>
<feature type="transmembrane region" description="Helical" evidence="6">
    <location>
        <begin position="56"/>
        <end position="76"/>
    </location>
</feature>
<dbReference type="AlphaFoldDB" id="A0A7W3U278"/>
<feature type="transmembrane region" description="Helical" evidence="6">
    <location>
        <begin position="441"/>
        <end position="464"/>
    </location>
</feature>
<feature type="transmembrane region" description="Helical" evidence="6">
    <location>
        <begin position="239"/>
        <end position="257"/>
    </location>
</feature>
<evidence type="ECO:0000313" key="8">
    <source>
        <dbReference type="Proteomes" id="UP000552587"/>
    </source>
</evidence>
<comment type="caution">
    <text evidence="7">The sequence shown here is derived from an EMBL/GenBank/DDBJ whole genome shotgun (WGS) entry which is preliminary data.</text>
</comment>
<feature type="transmembrane region" description="Helical" evidence="6">
    <location>
        <begin position="263"/>
        <end position="284"/>
    </location>
</feature>
<feature type="transmembrane region" description="Helical" evidence="6">
    <location>
        <begin position="476"/>
        <end position="494"/>
    </location>
</feature>
<evidence type="ECO:0000256" key="1">
    <source>
        <dbReference type="ARBA" id="ARBA00004141"/>
    </source>
</evidence>
<dbReference type="FunFam" id="1.20.1250.20:FF:000863">
    <property type="entry name" value="MFS transporter"/>
    <property type="match status" value="1"/>
</dbReference>
<keyword evidence="2" id="KW-0813">Transport</keyword>
<accession>A0A7W3U278</accession>
<feature type="transmembrane region" description="Helical" evidence="6">
    <location>
        <begin position="148"/>
        <end position="169"/>
    </location>
</feature>
<dbReference type="EMBL" id="JACHTE010000001">
    <property type="protein sequence ID" value="MBB1087290.1"/>
    <property type="molecule type" value="Genomic_DNA"/>
</dbReference>
<organism evidence="7 8">
    <name type="scientific">Marilutibacter penaei</name>
    <dbReference type="NCBI Taxonomy" id="2759900"/>
    <lineage>
        <taxon>Bacteria</taxon>
        <taxon>Pseudomonadati</taxon>
        <taxon>Pseudomonadota</taxon>
        <taxon>Gammaproteobacteria</taxon>
        <taxon>Lysobacterales</taxon>
        <taxon>Lysobacteraceae</taxon>
        <taxon>Marilutibacter</taxon>
    </lineage>
</organism>
<feature type="transmembrane region" description="Helical" evidence="6">
    <location>
        <begin position="386"/>
        <end position="402"/>
    </location>
</feature>
<dbReference type="GO" id="GO:0016020">
    <property type="term" value="C:membrane"/>
    <property type="evidence" value="ECO:0007669"/>
    <property type="project" value="UniProtKB-SubCell"/>
</dbReference>
<feature type="transmembrane region" description="Helical" evidence="6">
    <location>
        <begin position="353"/>
        <end position="374"/>
    </location>
</feature>
<proteinExistence type="predicted"/>
<keyword evidence="4 6" id="KW-1133">Transmembrane helix</keyword>
<protein>
    <submittedName>
        <fullName evidence="7">MFS transporter</fullName>
    </submittedName>
</protein>
<gene>
    <name evidence="7" type="ORF">H4F99_02170</name>
</gene>
<dbReference type="PANTHER" id="PTHR19432">
    <property type="entry name" value="SUGAR TRANSPORTER"/>
    <property type="match status" value="1"/>
</dbReference>
<evidence type="ECO:0000256" key="4">
    <source>
        <dbReference type="ARBA" id="ARBA00022989"/>
    </source>
</evidence>
<keyword evidence="5 6" id="KW-0472">Membrane</keyword>
<feature type="transmembrane region" description="Helical" evidence="6">
    <location>
        <begin position="110"/>
        <end position="128"/>
    </location>
</feature>
<dbReference type="Gene3D" id="1.20.1250.20">
    <property type="entry name" value="MFS general substrate transporter like domains"/>
    <property type="match status" value="2"/>
</dbReference>
<sequence length="512" mass="55203">MTSTSPPPARKPELSFWQIWNMCFGFLGIQFGFALQNANASRIFQTLGAEMDQIPMLWIAAPLTGLIVQPIVGYLSDRTWTGLGRRRPYFLIGAVLSTLALFVMPNSPALWIAAGTLWILDASINISMEPFRAFVGDQLPVRQRASGYAMQSFFIGVGAVVASLLPFILEQLGVANTAAPGEVPPTVRYAFYAGGVVLLLAVGWTIVSTREYPPERLSAWDEAPPIERRPLDVERTRRLGLGWLLAGLAGVVAIALASLDRQLYLLAGGLAVYGALLLIVAARTGRDAALGGFMTVMTDLQQMPVAMRQLAVVQFFSWFALFAMWIYTTGAVTEVHFGSTDTASAAYNAGANWVGVLFAAYNGFAALAAIVIPLMVRWWGLRTSHLVNLALGGLGLLSFLGFRDPHWLLLSMVGVGFAWASILSLPYAMLSDSLPAAKMGVYMGIFNFFIVIPQLVAASLLGFLLKQFLGNAPVNALAIGGISLLVAGLCVMRVREPADRVRPLDAAAEAAR</sequence>
<evidence type="ECO:0000256" key="2">
    <source>
        <dbReference type="ARBA" id="ARBA00022448"/>
    </source>
</evidence>
<dbReference type="InterPro" id="IPR036259">
    <property type="entry name" value="MFS_trans_sf"/>
</dbReference>
<comment type="subcellular location">
    <subcellularLocation>
        <location evidence="1">Membrane</location>
        <topology evidence="1">Multi-pass membrane protein</topology>
    </subcellularLocation>
</comment>
<dbReference type="SUPFAM" id="SSF103473">
    <property type="entry name" value="MFS general substrate transporter"/>
    <property type="match status" value="1"/>
</dbReference>
<name>A0A7W3U278_9GAMM</name>
<keyword evidence="3 6" id="KW-0812">Transmembrane</keyword>
<feature type="transmembrane region" description="Helical" evidence="6">
    <location>
        <begin position="305"/>
        <end position="327"/>
    </location>
</feature>